<keyword evidence="3" id="KW-1185">Reference proteome</keyword>
<dbReference type="RefSeq" id="WP_343131929.1">
    <property type="nucleotide sequence ID" value="NZ_JBCITK010000001.1"/>
</dbReference>
<proteinExistence type="predicted"/>
<dbReference type="Gene3D" id="1.10.287.950">
    <property type="entry name" value="Methyl-accepting chemotaxis protein"/>
    <property type="match status" value="1"/>
</dbReference>
<reference evidence="2 3" key="1">
    <citation type="submission" date="2024-03" db="EMBL/GenBank/DDBJ databases">
        <title>Bacilli Hybrid Assemblies.</title>
        <authorList>
            <person name="Kovac J."/>
        </authorList>
    </citation>
    <scope>NUCLEOTIDE SEQUENCE [LARGE SCALE GENOMIC DNA]</scope>
    <source>
        <strain evidence="2 3">FSL R7-0666</strain>
    </source>
</reference>
<name>A0ABU9VR75_9BACI</name>
<comment type="caution">
    <text evidence="2">The sequence shown here is derived from an EMBL/GenBank/DDBJ whole genome shotgun (WGS) entry which is preliminary data.</text>
</comment>
<sequence>MKRVIPATLAATLLIQPVWFTTLAYAEDSSSTGTIYSKDEVIYANLDEVGTVNELYVVNALEVGREGSIIDYGNYDKLTNLTTLSEMTQLNQEQVEIYDAPEGMFYYQGNLSTNTNLPWNFEISYVLDGDEVSAEELVGNDGSFELHINVTKNEDVDPAFFENYLLQLSIPLDSSIFTQIDAPEATVANAGQNKQLAYTIMPEEEASYTLRANVSNFEMSGIEISALPSSFAIDTPDTEELTGEFDSLTGAISDLNNGLGDVKSGIDALSTGLVQLETGSATYRDGVNEAANGGSELVEASGAIQSGLNQLNEGLSSSDTEIDIGLDEGLFGALDQFATGLSELSAGMDELNSHYQEAYGVLKEAINEIPSTEISEEEIQQLYIDNPESEVVHQLVETYAAAQKARATFYAVDEAFQAVQPALEEMSQASSQLEEGMNTFSSSVQEGLQDLDLGEGLEELASGINELASQYGSFHNGLVEYTGGVSQLSSGYQELHNGISESANGSSELSAGLSEIRGGMTELETATSDIPEQMQEEIDEMISQYDKSDFEAISFVSAENNELVNNVQFVIQTEGIVLPDDTEEASEENDEPSIWQRFLSLFGWD</sequence>
<keyword evidence="1" id="KW-0732">Signal</keyword>
<organism evidence="2 3">
    <name type="scientific">Alkalicoccobacillus gibsonii</name>
    <dbReference type="NCBI Taxonomy" id="79881"/>
    <lineage>
        <taxon>Bacteria</taxon>
        <taxon>Bacillati</taxon>
        <taxon>Bacillota</taxon>
        <taxon>Bacilli</taxon>
        <taxon>Bacillales</taxon>
        <taxon>Bacillaceae</taxon>
        <taxon>Alkalicoccobacillus</taxon>
    </lineage>
</organism>
<dbReference type="EMBL" id="JBCITK010000001">
    <property type="protein sequence ID" value="MEN0645356.1"/>
    <property type="molecule type" value="Genomic_DNA"/>
</dbReference>
<evidence type="ECO:0000256" key="1">
    <source>
        <dbReference type="SAM" id="SignalP"/>
    </source>
</evidence>
<feature type="signal peptide" evidence="1">
    <location>
        <begin position="1"/>
        <end position="26"/>
    </location>
</feature>
<feature type="chain" id="PRO_5045923762" evidence="1">
    <location>
        <begin position="27"/>
        <end position="605"/>
    </location>
</feature>
<evidence type="ECO:0000313" key="3">
    <source>
        <dbReference type="Proteomes" id="UP001418796"/>
    </source>
</evidence>
<gene>
    <name evidence="2" type="ORF">MKY91_19510</name>
</gene>
<evidence type="ECO:0000313" key="2">
    <source>
        <dbReference type="EMBL" id="MEN0645356.1"/>
    </source>
</evidence>
<protein>
    <submittedName>
        <fullName evidence="2">YhgE/Pip domain-containing protein</fullName>
    </submittedName>
</protein>
<dbReference type="SUPFAM" id="SSF58104">
    <property type="entry name" value="Methyl-accepting chemotaxis protein (MCP) signaling domain"/>
    <property type="match status" value="1"/>
</dbReference>
<accession>A0ABU9VR75</accession>
<dbReference type="Proteomes" id="UP001418796">
    <property type="component" value="Unassembled WGS sequence"/>
</dbReference>